<evidence type="ECO:0000256" key="13">
    <source>
        <dbReference type="ARBA" id="ARBA00043947"/>
    </source>
</evidence>
<dbReference type="SUPFAM" id="SSF57196">
    <property type="entry name" value="EGF/Laminin"/>
    <property type="match status" value="1"/>
</dbReference>
<evidence type="ECO:0000256" key="3">
    <source>
        <dbReference type="ARBA" id="ARBA00022692"/>
    </source>
</evidence>
<dbReference type="InterPro" id="IPR046450">
    <property type="entry name" value="PA_dom_sf"/>
</dbReference>
<evidence type="ECO:0000256" key="9">
    <source>
        <dbReference type="ARBA" id="ARBA00023157"/>
    </source>
</evidence>
<evidence type="ECO:0000256" key="4">
    <source>
        <dbReference type="ARBA" id="ARBA00022729"/>
    </source>
</evidence>
<keyword evidence="18" id="KW-1185">Reference proteome</keyword>
<dbReference type="SUPFAM" id="SSF52025">
    <property type="entry name" value="PA domain"/>
    <property type="match status" value="1"/>
</dbReference>
<feature type="domain" description="EGF-like" evidence="16">
    <location>
        <begin position="415"/>
        <end position="428"/>
    </location>
</feature>
<dbReference type="Gene3D" id="3.50.30.30">
    <property type="match status" value="1"/>
</dbReference>
<dbReference type="InterPro" id="IPR000742">
    <property type="entry name" value="EGF"/>
</dbReference>
<name>A0AAW1PVV0_9CHLO</name>
<keyword evidence="5" id="KW-0677">Repeat</keyword>
<evidence type="ECO:0000256" key="1">
    <source>
        <dbReference type="ARBA" id="ARBA00004614"/>
    </source>
</evidence>
<evidence type="ECO:0000313" key="18">
    <source>
        <dbReference type="Proteomes" id="UP001465755"/>
    </source>
</evidence>
<keyword evidence="3 15" id="KW-0812">Transmembrane</keyword>
<keyword evidence="8 15" id="KW-0472">Membrane</keyword>
<evidence type="ECO:0000256" key="12">
    <source>
        <dbReference type="ARBA" id="ARBA00029430"/>
    </source>
</evidence>
<keyword evidence="11" id="KW-0968">Cytoplasmic vesicle</keyword>
<evidence type="ECO:0000256" key="11">
    <source>
        <dbReference type="ARBA" id="ARBA00023329"/>
    </source>
</evidence>
<dbReference type="InterPro" id="IPR009030">
    <property type="entry name" value="Growth_fac_rcpt_cys_sf"/>
</dbReference>
<evidence type="ECO:0000259" key="16">
    <source>
        <dbReference type="PROSITE" id="PS01186"/>
    </source>
</evidence>
<keyword evidence="2" id="KW-0245">EGF-like domain</keyword>
<dbReference type="GO" id="GO:0005509">
    <property type="term" value="F:calcium ion binding"/>
    <property type="evidence" value="ECO:0007669"/>
    <property type="project" value="InterPro"/>
</dbReference>
<comment type="caution">
    <text evidence="17">The sequence shown here is derived from an EMBL/GenBank/DDBJ whole genome shotgun (WGS) entry which is preliminary data.</text>
</comment>
<evidence type="ECO:0000256" key="2">
    <source>
        <dbReference type="ARBA" id="ARBA00022536"/>
    </source>
</evidence>
<comment type="subcellular location">
    <subcellularLocation>
        <location evidence="12">Cytoplasmic vesicle</location>
        <location evidence="12">Clathrin-coated vesicle membrane</location>
        <topology evidence="12">Single-pass type I membrane protein</topology>
    </subcellularLocation>
    <subcellularLocation>
        <location evidence="1">Golgi apparatus membrane</location>
        <topology evidence="1">Single-pass type I membrane protein</topology>
    </subcellularLocation>
    <subcellularLocation>
        <location evidence="13">Prevacuolar compartment membrane</location>
        <topology evidence="13">Single-pass type I membrane protein</topology>
    </subcellularLocation>
</comment>
<evidence type="ECO:0000256" key="7">
    <source>
        <dbReference type="ARBA" id="ARBA00022989"/>
    </source>
</evidence>
<keyword evidence="10" id="KW-0325">Glycoprotein</keyword>
<evidence type="ECO:0000256" key="15">
    <source>
        <dbReference type="SAM" id="Phobius"/>
    </source>
</evidence>
<evidence type="ECO:0000256" key="8">
    <source>
        <dbReference type="ARBA" id="ARBA00023136"/>
    </source>
</evidence>
<dbReference type="Pfam" id="PF02225">
    <property type="entry name" value="PA"/>
    <property type="match status" value="1"/>
</dbReference>
<dbReference type="SMART" id="SM00181">
    <property type="entry name" value="EGF"/>
    <property type="match status" value="4"/>
</dbReference>
<dbReference type="Proteomes" id="UP001465755">
    <property type="component" value="Unassembled WGS sequence"/>
</dbReference>
<dbReference type="Pfam" id="PF25011">
    <property type="entry name" value="VSR_TRX"/>
    <property type="match status" value="1"/>
</dbReference>
<evidence type="ECO:0000256" key="6">
    <source>
        <dbReference type="ARBA" id="ARBA00022837"/>
    </source>
</evidence>
<dbReference type="Gene3D" id="2.10.25.10">
    <property type="entry name" value="Laminin"/>
    <property type="match status" value="4"/>
</dbReference>
<keyword evidence="6" id="KW-0106">Calcium</keyword>
<dbReference type="AlphaFoldDB" id="A0AAW1PVV0"/>
<dbReference type="PROSITE" id="PS01186">
    <property type="entry name" value="EGF_2"/>
    <property type="match status" value="1"/>
</dbReference>
<dbReference type="SMART" id="SM00179">
    <property type="entry name" value="EGF_CA"/>
    <property type="match status" value="3"/>
</dbReference>
<dbReference type="InterPro" id="IPR001881">
    <property type="entry name" value="EGF-like_Ca-bd_dom"/>
</dbReference>
<dbReference type="SUPFAM" id="SSF57184">
    <property type="entry name" value="Growth factor receptor domain"/>
    <property type="match status" value="1"/>
</dbReference>
<dbReference type="InterPro" id="IPR056858">
    <property type="entry name" value="VSR_TRX"/>
</dbReference>
<feature type="region of interest" description="Disordered" evidence="14">
    <location>
        <begin position="652"/>
        <end position="672"/>
    </location>
</feature>
<evidence type="ECO:0000313" key="17">
    <source>
        <dbReference type="EMBL" id="KAK9813925.1"/>
    </source>
</evidence>
<accession>A0AAW1PVV0</accession>
<dbReference type="PANTHER" id="PTHR22702">
    <property type="entry name" value="PROTEASE-ASSOCIATED DOMAIN-CONTAINING PROTEIN"/>
    <property type="match status" value="1"/>
</dbReference>
<dbReference type="EMBL" id="JALJOQ010000002">
    <property type="protein sequence ID" value="KAK9813925.1"/>
    <property type="molecule type" value="Genomic_DNA"/>
</dbReference>
<feature type="transmembrane region" description="Helical" evidence="15">
    <location>
        <begin position="586"/>
        <end position="610"/>
    </location>
</feature>
<proteinExistence type="predicted"/>
<keyword evidence="7 15" id="KW-1133">Transmembrane helix</keyword>
<dbReference type="GO" id="GO:0000139">
    <property type="term" value="C:Golgi membrane"/>
    <property type="evidence" value="ECO:0007669"/>
    <property type="project" value="UniProtKB-SubCell"/>
</dbReference>
<dbReference type="InterPro" id="IPR003137">
    <property type="entry name" value="PA_domain"/>
</dbReference>
<evidence type="ECO:0000256" key="14">
    <source>
        <dbReference type="SAM" id="MobiDB-lite"/>
    </source>
</evidence>
<sequence>MRVREPATISGEFDVAIGDFGVPLYGATLLGEVVYMSDNVKGCTRFTKPLTGKQGDLPVVALVHRGDCYFVEKAYNAQQAGAKAILIVDNVDESLLTMSNPEERPEIARLKNDITIATALVQKATGQSLVNELSKEGAAAVVVELDWTESVDNPDDKVEWTLWTSSNDGCGRACDRQGSFKRSFQSTAVDFEKHGFTSFEPHFMHRKCDIAGSRHCDDECINHGRYCAFDSITDAYKDRFKPRLVVIENKRQLCVAKLAADKHEPWVWWQFAAGYSERCTMANGKFGDNACAESEARAVNLDPSAVTSCMGDSDADMEHPLLQANMEAQGSQWNMHSPLKVLLLPTVTINSNQYRGRLEKLDVMRALCAGFSEASEPEACLAGSLQTDDCSAGTDRCWREGSLNACVDTFRGHQCKCPTGFKGDGETCQDVDECAEGTSGCDQSCTNTHGGWECSCREGFEMFGGHSQPSLCLPKDMCAGHENAGCEMNCISKNGTAKCSCPMVGLELNPADHRSCLNINECDNNNAGCEQVCQDLDPRKTNLLFTCKCRSGYAIDPNNHSKCIKQDQFLASLGISDYVDNLSNSIGWTGVVGVVVAAAILTLGIGFMAYHFRMRYHAQQQIKDIMKQYMPLDGNGMDEETLLFKQRLPTMSSSNDAELSGQIGTAGPSTDV</sequence>
<keyword evidence="4" id="KW-0732">Signal</keyword>
<organism evidence="17 18">
    <name type="scientific">Symbiochloris irregularis</name>
    <dbReference type="NCBI Taxonomy" id="706552"/>
    <lineage>
        <taxon>Eukaryota</taxon>
        <taxon>Viridiplantae</taxon>
        <taxon>Chlorophyta</taxon>
        <taxon>core chlorophytes</taxon>
        <taxon>Trebouxiophyceae</taxon>
        <taxon>Trebouxiales</taxon>
        <taxon>Trebouxiaceae</taxon>
        <taxon>Symbiochloris</taxon>
    </lineage>
</organism>
<dbReference type="Pfam" id="PF07645">
    <property type="entry name" value="EGF_CA"/>
    <property type="match status" value="1"/>
</dbReference>
<evidence type="ECO:0000256" key="10">
    <source>
        <dbReference type="ARBA" id="ARBA00023180"/>
    </source>
</evidence>
<protein>
    <recommendedName>
        <fullName evidence="16">EGF-like domain-containing protein</fullName>
    </recommendedName>
</protein>
<dbReference type="PANTHER" id="PTHR22702:SF1">
    <property type="entry name" value="PROTEASE-ASSOCIATED DOMAIN-CONTAINING PROTEIN 1"/>
    <property type="match status" value="1"/>
</dbReference>
<reference evidence="17 18" key="1">
    <citation type="journal article" date="2024" name="Nat. Commun.">
        <title>Phylogenomics reveals the evolutionary origins of lichenization in chlorophyte algae.</title>
        <authorList>
            <person name="Puginier C."/>
            <person name="Libourel C."/>
            <person name="Otte J."/>
            <person name="Skaloud P."/>
            <person name="Haon M."/>
            <person name="Grisel S."/>
            <person name="Petersen M."/>
            <person name="Berrin J.G."/>
            <person name="Delaux P.M."/>
            <person name="Dal Grande F."/>
            <person name="Keller J."/>
        </authorList>
    </citation>
    <scope>NUCLEOTIDE SEQUENCE [LARGE SCALE GENOMIC DNA]</scope>
    <source>
        <strain evidence="17 18">SAG 2036</strain>
    </source>
</reference>
<keyword evidence="9" id="KW-1015">Disulfide bond</keyword>
<evidence type="ECO:0000256" key="5">
    <source>
        <dbReference type="ARBA" id="ARBA00022737"/>
    </source>
</evidence>
<dbReference type="GO" id="GO:0030665">
    <property type="term" value="C:clathrin-coated vesicle membrane"/>
    <property type="evidence" value="ECO:0007669"/>
    <property type="project" value="UniProtKB-SubCell"/>
</dbReference>
<gene>
    <name evidence="17" type="ORF">WJX73_005202</name>
</gene>
<dbReference type="InterPro" id="IPR049883">
    <property type="entry name" value="NOTCH1_EGF-like"/>
</dbReference>